<evidence type="ECO:0000313" key="3">
    <source>
        <dbReference type="Proteomes" id="UP000822688"/>
    </source>
</evidence>
<evidence type="ECO:0000313" key="2">
    <source>
        <dbReference type="EMBL" id="KAG0584557.1"/>
    </source>
</evidence>
<organism evidence="2 3">
    <name type="scientific">Ceratodon purpureus</name>
    <name type="common">Fire moss</name>
    <name type="synonym">Dicranum purpureum</name>
    <dbReference type="NCBI Taxonomy" id="3225"/>
    <lineage>
        <taxon>Eukaryota</taxon>
        <taxon>Viridiplantae</taxon>
        <taxon>Streptophyta</taxon>
        <taxon>Embryophyta</taxon>
        <taxon>Bryophyta</taxon>
        <taxon>Bryophytina</taxon>
        <taxon>Bryopsida</taxon>
        <taxon>Dicranidae</taxon>
        <taxon>Pseudoditrichales</taxon>
        <taxon>Ditrichaceae</taxon>
        <taxon>Ceratodon</taxon>
    </lineage>
</organism>
<feature type="compositionally biased region" description="Polar residues" evidence="1">
    <location>
        <begin position="203"/>
        <end position="230"/>
    </location>
</feature>
<comment type="caution">
    <text evidence="2">The sequence shown here is derived from an EMBL/GenBank/DDBJ whole genome shotgun (WGS) entry which is preliminary data.</text>
</comment>
<dbReference type="EMBL" id="CM026423">
    <property type="protein sequence ID" value="KAG0584557.1"/>
    <property type="molecule type" value="Genomic_DNA"/>
</dbReference>
<feature type="compositionally biased region" description="Polar residues" evidence="1">
    <location>
        <begin position="349"/>
        <end position="368"/>
    </location>
</feature>
<name>A0A8T0INI8_CERPU</name>
<sequence>MAVLQNEAAYLRDHTVIASFLGKRIPPNAIPDWITQLNQKLGFQAISFKMDMGRGFFFLATADSQITRQILSLTPHVTKWGTCIYQEWEPGFDPDEPAGLKILSWINLVRLPHEFKPLEGLIASSLGPVYTADPLNGNLRDPRFCVRIDARGGWPSAINLVGIGGKHSTILVNYAHIPARCRFCLSLSHKVADCVSLKLNGASGPSPQVAQPRGNTSHPAGNGLQPNRKNQGAPPPTHTAYITPAKKPSGQIGPNRPSPPLGCSQAHYEGHRLDQAIGNKTDSEGFTRVTYSRKKNGRRTPASPSNPSPPRNRPRQRSPTGSSRKPPPSPPLLSQWIKHSLDPHPSSPALFTSQQVHQQLETPIGSDNESGDSMVWSPGRFGRNPGTKRLANAASPNRKRLQASPQQALSGSSSSLQPDVVRQSDSIPVRPVPKDSPTKIRVILDKPPAEAFRLLEEEGFLNNPSSPDWSGPSRTNAARPASSESQRHLVHPTLLRRARPAPGINLRW</sequence>
<dbReference type="PANTHER" id="PTHR31286:SF180">
    <property type="entry name" value="OS10G0362600 PROTEIN"/>
    <property type="match status" value="1"/>
</dbReference>
<reference evidence="2" key="1">
    <citation type="submission" date="2020-06" db="EMBL/GenBank/DDBJ databases">
        <title>WGS assembly of Ceratodon purpureus strain R40.</title>
        <authorList>
            <person name="Carey S.B."/>
            <person name="Jenkins J."/>
            <person name="Shu S."/>
            <person name="Lovell J.T."/>
            <person name="Sreedasyam A."/>
            <person name="Maumus F."/>
            <person name="Tiley G.P."/>
            <person name="Fernandez-Pozo N."/>
            <person name="Barry K."/>
            <person name="Chen C."/>
            <person name="Wang M."/>
            <person name="Lipzen A."/>
            <person name="Daum C."/>
            <person name="Saski C.A."/>
            <person name="Payton A.C."/>
            <person name="Mcbreen J.C."/>
            <person name="Conrad R.E."/>
            <person name="Kollar L.M."/>
            <person name="Olsson S."/>
            <person name="Huttunen S."/>
            <person name="Landis J.B."/>
            <person name="Wickett N.J."/>
            <person name="Johnson M.G."/>
            <person name="Rensing S.A."/>
            <person name="Grimwood J."/>
            <person name="Schmutz J."/>
            <person name="Mcdaniel S.F."/>
        </authorList>
    </citation>
    <scope>NUCLEOTIDE SEQUENCE</scope>
    <source>
        <strain evidence="2">R40</strain>
    </source>
</reference>
<keyword evidence="3" id="KW-1185">Reference proteome</keyword>
<protein>
    <recommendedName>
        <fullName evidence="4">DUF4283 domain-containing protein</fullName>
    </recommendedName>
</protein>
<evidence type="ECO:0000256" key="1">
    <source>
        <dbReference type="SAM" id="MobiDB-lite"/>
    </source>
</evidence>
<evidence type="ECO:0008006" key="4">
    <source>
        <dbReference type="Google" id="ProtNLM"/>
    </source>
</evidence>
<feature type="compositionally biased region" description="Polar residues" evidence="1">
    <location>
        <begin position="462"/>
        <end position="476"/>
    </location>
</feature>
<dbReference type="PANTHER" id="PTHR31286">
    <property type="entry name" value="GLYCINE-RICH CELL WALL STRUCTURAL PROTEIN 1.8-LIKE"/>
    <property type="match status" value="1"/>
</dbReference>
<feature type="compositionally biased region" description="Low complexity" evidence="1">
    <location>
        <begin position="402"/>
        <end position="418"/>
    </location>
</feature>
<dbReference type="Proteomes" id="UP000822688">
    <property type="component" value="Chromosome 3"/>
</dbReference>
<feature type="region of interest" description="Disordered" evidence="1">
    <location>
        <begin position="461"/>
        <end position="488"/>
    </location>
</feature>
<accession>A0A8T0INI8</accession>
<gene>
    <name evidence="2" type="ORF">KC19_3G217600</name>
</gene>
<feature type="region of interest" description="Disordered" evidence="1">
    <location>
        <begin position="203"/>
        <end position="435"/>
    </location>
</feature>
<dbReference type="InterPro" id="IPR040256">
    <property type="entry name" value="At4g02000-like"/>
</dbReference>
<proteinExistence type="predicted"/>
<dbReference type="AlphaFoldDB" id="A0A8T0INI8"/>